<name>A0AAV4EGJ3_9GAST</name>
<keyword evidence="2 5" id="KW-0812">Transmembrane</keyword>
<evidence type="ECO:0000256" key="5">
    <source>
        <dbReference type="SAM" id="Phobius"/>
    </source>
</evidence>
<evidence type="ECO:0000256" key="3">
    <source>
        <dbReference type="ARBA" id="ARBA00022989"/>
    </source>
</evidence>
<feature type="transmembrane region" description="Helical" evidence="5">
    <location>
        <begin position="82"/>
        <end position="107"/>
    </location>
</feature>
<dbReference type="InterPro" id="IPR017452">
    <property type="entry name" value="GPCR_Rhodpsn_7TM"/>
</dbReference>
<comment type="subcellular location">
    <subcellularLocation>
        <location evidence="1">Membrane</location>
    </subcellularLocation>
</comment>
<dbReference type="Proteomes" id="UP000762676">
    <property type="component" value="Unassembled WGS sequence"/>
</dbReference>
<feature type="transmembrane region" description="Helical" evidence="5">
    <location>
        <begin position="286"/>
        <end position="309"/>
    </location>
</feature>
<dbReference type="PRINTS" id="PR00237">
    <property type="entry name" value="GPCRRHODOPSN"/>
</dbReference>
<feature type="transmembrane region" description="Helical" evidence="5">
    <location>
        <begin position="166"/>
        <end position="190"/>
    </location>
</feature>
<dbReference type="SUPFAM" id="SSF81321">
    <property type="entry name" value="Family A G protein-coupled receptor-like"/>
    <property type="match status" value="1"/>
</dbReference>
<evidence type="ECO:0000256" key="2">
    <source>
        <dbReference type="ARBA" id="ARBA00022692"/>
    </source>
</evidence>
<dbReference type="InterPro" id="IPR052954">
    <property type="entry name" value="GPCR-Ligand_Int"/>
</dbReference>
<feature type="transmembrane region" description="Helical" evidence="5">
    <location>
        <begin position="329"/>
        <end position="350"/>
    </location>
</feature>
<keyword evidence="7" id="KW-0675">Receptor</keyword>
<feature type="transmembrane region" description="Helical" evidence="5">
    <location>
        <begin position="46"/>
        <end position="70"/>
    </location>
</feature>
<keyword evidence="4 5" id="KW-0472">Membrane</keyword>
<evidence type="ECO:0000313" key="8">
    <source>
        <dbReference type="Proteomes" id="UP000762676"/>
    </source>
</evidence>
<dbReference type="Pfam" id="PF00001">
    <property type="entry name" value="7tm_1"/>
    <property type="match status" value="1"/>
</dbReference>
<protein>
    <submittedName>
        <fullName evidence="7">Peptide receptor GPCR</fullName>
    </submittedName>
</protein>
<organism evidence="7 8">
    <name type="scientific">Elysia marginata</name>
    <dbReference type="NCBI Taxonomy" id="1093978"/>
    <lineage>
        <taxon>Eukaryota</taxon>
        <taxon>Metazoa</taxon>
        <taxon>Spiralia</taxon>
        <taxon>Lophotrochozoa</taxon>
        <taxon>Mollusca</taxon>
        <taxon>Gastropoda</taxon>
        <taxon>Heterobranchia</taxon>
        <taxon>Euthyneura</taxon>
        <taxon>Panpulmonata</taxon>
        <taxon>Sacoglossa</taxon>
        <taxon>Placobranchoidea</taxon>
        <taxon>Plakobranchidae</taxon>
        <taxon>Elysia</taxon>
    </lineage>
</organism>
<keyword evidence="8" id="KW-1185">Reference proteome</keyword>
<dbReference type="GO" id="GO:0004930">
    <property type="term" value="F:G protein-coupled receptor activity"/>
    <property type="evidence" value="ECO:0007669"/>
    <property type="project" value="InterPro"/>
</dbReference>
<dbReference type="PROSITE" id="PS50262">
    <property type="entry name" value="G_PROTEIN_RECEP_F1_2"/>
    <property type="match status" value="1"/>
</dbReference>
<gene>
    <name evidence="7" type="ORF">ElyMa_003514600</name>
</gene>
<evidence type="ECO:0000256" key="4">
    <source>
        <dbReference type="ARBA" id="ARBA00023136"/>
    </source>
</evidence>
<keyword evidence="3 5" id="KW-1133">Transmembrane helix</keyword>
<feature type="domain" description="G-protein coupled receptors family 1 profile" evidence="6">
    <location>
        <begin position="61"/>
        <end position="349"/>
    </location>
</feature>
<dbReference type="InterPro" id="IPR000276">
    <property type="entry name" value="GPCR_Rhodpsn"/>
</dbReference>
<dbReference type="EMBL" id="BMAT01007198">
    <property type="protein sequence ID" value="GFR59739.1"/>
    <property type="molecule type" value="Genomic_DNA"/>
</dbReference>
<dbReference type="GO" id="GO:0016020">
    <property type="term" value="C:membrane"/>
    <property type="evidence" value="ECO:0007669"/>
    <property type="project" value="UniProtKB-SubCell"/>
</dbReference>
<feature type="transmembrane region" description="Helical" evidence="5">
    <location>
        <begin position="221"/>
        <end position="244"/>
    </location>
</feature>
<dbReference type="Gene3D" id="1.20.1070.10">
    <property type="entry name" value="Rhodopsin 7-helix transmembrane proteins"/>
    <property type="match status" value="1"/>
</dbReference>
<reference evidence="7 8" key="1">
    <citation type="journal article" date="2021" name="Elife">
        <title>Chloroplast acquisition without the gene transfer in kleptoplastic sea slugs, Plakobranchus ocellatus.</title>
        <authorList>
            <person name="Maeda T."/>
            <person name="Takahashi S."/>
            <person name="Yoshida T."/>
            <person name="Shimamura S."/>
            <person name="Takaki Y."/>
            <person name="Nagai Y."/>
            <person name="Toyoda A."/>
            <person name="Suzuki Y."/>
            <person name="Arimoto A."/>
            <person name="Ishii H."/>
            <person name="Satoh N."/>
            <person name="Nishiyama T."/>
            <person name="Hasebe M."/>
            <person name="Maruyama T."/>
            <person name="Minagawa J."/>
            <person name="Obokata J."/>
            <person name="Shigenobu S."/>
        </authorList>
    </citation>
    <scope>NUCLEOTIDE SEQUENCE [LARGE SCALE GENOMIC DNA]</scope>
</reference>
<evidence type="ECO:0000259" key="6">
    <source>
        <dbReference type="PROSITE" id="PS50262"/>
    </source>
</evidence>
<sequence>MKVFNLSNNRSPHNTSSSVGILVVLSSSSTDRYDIPAWMYLLMMEWISYAMSCVSLFGITSNILIIVIYVKIGFGESINISYCALAVSDALYVTFVTWNAICFIPAFTRLDLPFVPSQVVIPTSGASTDIFGQITAWITAWISLERCLCVMFPLKVRSFITRKRTLLVIMAISLLIAVPLTSINVVFFVFKNTHDTRRNQTLLKMFRRNVTSIDEVNNVYFVYKTIISNLLPLLIVMACAVYLTKQLQNSAKWRHGNAALPYYENKKSINQGDKVKKRKYNKDVRIAKTVLSIAVVFIFLGSLGVMRLLVTTMWSQFRPLGPYGRWYRLIARLSLLFSQMNSSVNFIIYYNMGTKFRQAANYMFFTKKAKSMETSGHFSLMAAPSNKP</sequence>
<evidence type="ECO:0000313" key="7">
    <source>
        <dbReference type="EMBL" id="GFR59739.1"/>
    </source>
</evidence>
<proteinExistence type="predicted"/>
<dbReference type="PANTHER" id="PTHR46641">
    <property type="entry name" value="FMRFAMIDE RECEPTOR-RELATED"/>
    <property type="match status" value="1"/>
</dbReference>
<dbReference type="PANTHER" id="PTHR46641:SF18">
    <property type="entry name" value="G-PROTEIN COUPLED RECEPTORS FAMILY 1 PROFILE DOMAIN-CONTAINING PROTEIN"/>
    <property type="match status" value="1"/>
</dbReference>
<dbReference type="AlphaFoldDB" id="A0AAV4EGJ3"/>
<evidence type="ECO:0000256" key="1">
    <source>
        <dbReference type="ARBA" id="ARBA00004370"/>
    </source>
</evidence>
<accession>A0AAV4EGJ3</accession>
<comment type="caution">
    <text evidence="7">The sequence shown here is derived from an EMBL/GenBank/DDBJ whole genome shotgun (WGS) entry which is preliminary data.</text>
</comment>